<evidence type="ECO:0000259" key="2">
    <source>
        <dbReference type="Pfam" id="PF07282"/>
    </source>
</evidence>
<dbReference type="Pfam" id="PF07282">
    <property type="entry name" value="Cas12f1-like_TNB"/>
    <property type="match status" value="1"/>
</dbReference>
<evidence type="ECO:0000256" key="1">
    <source>
        <dbReference type="ARBA" id="ARBA00023125"/>
    </source>
</evidence>
<name>A0ABN6GL22_LATCU</name>
<dbReference type="Proteomes" id="UP000825100">
    <property type="component" value="Plasmid WDN19_con2"/>
</dbReference>
<dbReference type="EMBL" id="AP024686">
    <property type="protein sequence ID" value="BCX31498.1"/>
    <property type="molecule type" value="Genomic_DNA"/>
</dbReference>
<keyword evidence="4" id="KW-1185">Reference proteome</keyword>
<organism evidence="3 4">
    <name type="scientific">Latilactobacillus curvatus</name>
    <name type="common">Lactobacillus curvatus</name>
    <dbReference type="NCBI Taxonomy" id="28038"/>
    <lineage>
        <taxon>Bacteria</taxon>
        <taxon>Bacillati</taxon>
        <taxon>Bacillota</taxon>
        <taxon>Bacilli</taxon>
        <taxon>Lactobacillales</taxon>
        <taxon>Lactobacillaceae</taxon>
        <taxon>Latilactobacillus</taxon>
    </lineage>
</organism>
<protein>
    <recommendedName>
        <fullName evidence="2">Cas12f1-like TNB domain-containing protein</fullName>
    </recommendedName>
</protein>
<dbReference type="InterPro" id="IPR010095">
    <property type="entry name" value="Cas12f1-like_TNB"/>
</dbReference>
<evidence type="ECO:0000313" key="3">
    <source>
        <dbReference type="EMBL" id="BCX31498.1"/>
    </source>
</evidence>
<feature type="domain" description="Cas12f1-like TNB" evidence="2">
    <location>
        <begin position="12"/>
        <end position="43"/>
    </location>
</feature>
<accession>A0ABN6GL22</accession>
<evidence type="ECO:0000313" key="4">
    <source>
        <dbReference type="Proteomes" id="UP000825100"/>
    </source>
</evidence>
<geneLocation type="plasmid" evidence="3 4">
    <name>WDN19_con2</name>
</geneLocation>
<gene>
    <name evidence="3" type="ORF">LTWDN19_20650</name>
</gene>
<reference evidence="3 4" key="1">
    <citation type="submission" date="2021-05" db="EMBL/GenBank/DDBJ databases">
        <title>Complete Genome Sequence of Latilactobacillus sp. Strain WDN19, a High D-Aspartate-producing Lactic Acid Bacterium Isolated from a Japanese Pickle.</title>
        <authorList>
            <person name="Kajitani K."/>
            <person name="Takahashi S."/>
        </authorList>
    </citation>
    <scope>NUCLEOTIDE SEQUENCE [LARGE SCALE GENOMIC DNA]</scope>
    <source>
        <strain evidence="3 4">WDN19</strain>
        <plasmid evidence="3 4">WDN19_con2</plasmid>
    </source>
</reference>
<keyword evidence="1" id="KW-0238">DNA-binding</keyword>
<sequence length="51" mass="5875">MSSITYNNQRLGLNKSEWLTIREWDCPNCQAHLDRNTNAARNILASRLATL</sequence>
<proteinExistence type="predicted"/>
<keyword evidence="3" id="KW-0614">Plasmid</keyword>